<evidence type="ECO:0000313" key="3">
    <source>
        <dbReference type="EMBL" id="KAG5176426.1"/>
    </source>
</evidence>
<comment type="caution">
    <text evidence="3">The sequence shown here is derived from an EMBL/GenBank/DDBJ whole genome shotgun (WGS) entry which is preliminary data.</text>
</comment>
<feature type="coiled-coil region" evidence="1">
    <location>
        <begin position="245"/>
        <end position="312"/>
    </location>
</feature>
<keyword evidence="1" id="KW-0175">Coiled coil</keyword>
<feature type="region of interest" description="Disordered" evidence="2">
    <location>
        <begin position="505"/>
        <end position="571"/>
    </location>
</feature>
<dbReference type="EMBL" id="JAFCMP010000536">
    <property type="protein sequence ID" value="KAG5176426.1"/>
    <property type="molecule type" value="Genomic_DNA"/>
</dbReference>
<name>A0A836C9L8_9STRA</name>
<organism evidence="3 4">
    <name type="scientific">Tribonema minus</name>
    <dbReference type="NCBI Taxonomy" id="303371"/>
    <lineage>
        <taxon>Eukaryota</taxon>
        <taxon>Sar</taxon>
        <taxon>Stramenopiles</taxon>
        <taxon>Ochrophyta</taxon>
        <taxon>PX clade</taxon>
        <taxon>Xanthophyceae</taxon>
        <taxon>Tribonematales</taxon>
        <taxon>Tribonemataceae</taxon>
        <taxon>Tribonema</taxon>
    </lineage>
</organism>
<sequence length="755" mass="80585">MVRMQLERLSARLEEEGRVLRQWHQEELARLEARSASDSAKAKAAAERRLRELHDRLAAECDSALQEHAAALAELRDRDSAQRQAWHRSAAAALGPDAPATEEETALEAKEVAALRRARDVRIQGAVRRVRREARDAAAAATARAAAEAARDEENFVAAERAATAGAARWNAEEAAAADGERAAAAVRADAAARVADCAGRQRAAEEAARAAGAAARREGAAAEEQAAAARRAGAAAAEESRRGNAALAAQARDAEEARAQVQAENGAAVARLRRAHEDGLVRLHEEVKAQLEALDEEAARLKEGVREAEVRVAHNRRLLANKGGVQQGWGMALPSPIQKYNYERSTYRWLMARHADIFARCGITTKTLESASRARQAFHQSGWEGARMLIRADSQGRHERTPLFETIIKRGLSKGTRFDIDTISAREQATLGITFDSTLEKYVLSQFTNGFDESTLPPPPSASPVLAAPRATRPSLLEVPPSPVPSSPSPHMVDSFQLGADAQLPEEESGSGSDGNGLRTSLRRKRRFLRERPKLRVEVSAARKPRPKVTVSAGPSTATAPSVVTQSPRDGAFKAAPAADALPRRGSHIDVLQSHIQELLKEELQQGLSFHVSKRTTNGTRSVQVIIELIADNAGGALLVPQPCDSAAAQWSRVDFDHAVHGSSSGAGGDGAFGLSPAKRPRITVSASTGGDAPAAYPLHDSFDIVAADQPAALGGSSASSDFHHAVAASLPWTTDGPAFFDTLDLEALGVGLF</sequence>
<keyword evidence="4" id="KW-1185">Reference proteome</keyword>
<evidence type="ECO:0000256" key="2">
    <source>
        <dbReference type="SAM" id="MobiDB-lite"/>
    </source>
</evidence>
<dbReference type="Proteomes" id="UP000664859">
    <property type="component" value="Unassembled WGS sequence"/>
</dbReference>
<feature type="region of interest" description="Disordered" evidence="2">
    <location>
        <begin position="476"/>
        <end position="495"/>
    </location>
</feature>
<reference evidence="3" key="1">
    <citation type="submission" date="2021-02" db="EMBL/GenBank/DDBJ databases">
        <title>First Annotated Genome of the Yellow-green Alga Tribonema minus.</title>
        <authorList>
            <person name="Mahan K.M."/>
        </authorList>
    </citation>
    <scope>NUCLEOTIDE SEQUENCE</scope>
    <source>
        <strain evidence="3">UTEX B ZZ1240</strain>
    </source>
</reference>
<feature type="compositionally biased region" description="Polar residues" evidence="2">
    <location>
        <begin position="554"/>
        <end position="569"/>
    </location>
</feature>
<dbReference type="AlphaFoldDB" id="A0A836C9L8"/>
<accession>A0A836C9L8</accession>
<proteinExistence type="predicted"/>
<gene>
    <name evidence="3" type="ORF">JKP88DRAFT_274225</name>
</gene>
<protein>
    <submittedName>
        <fullName evidence="3">Uncharacterized protein</fullName>
    </submittedName>
</protein>
<evidence type="ECO:0000256" key="1">
    <source>
        <dbReference type="SAM" id="Coils"/>
    </source>
</evidence>
<evidence type="ECO:0000313" key="4">
    <source>
        <dbReference type="Proteomes" id="UP000664859"/>
    </source>
</evidence>